<feature type="transmembrane region" description="Helical" evidence="6">
    <location>
        <begin position="218"/>
        <end position="237"/>
    </location>
</feature>
<keyword evidence="2" id="KW-1003">Cell membrane</keyword>
<evidence type="ECO:0000256" key="4">
    <source>
        <dbReference type="ARBA" id="ARBA00022989"/>
    </source>
</evidence>
<dbReference type="EMBL" id="LWAJ01000083">
    <property type="protein sequence ID" value="KZL50493.1"/>
    <property type="molecule type" value="Genomic_DNA"/>
</dbReference>
<accession>A0A161UWL9</accession>
<feature type="transmembrane region" description="Helical" evidence="6">
    <location>
        <begin position="98"/>
        <end position="120"/>
    </location>
</feature>
<protein>
    <submittedName>
        <fullName evidence="8">Cytochrome B</fullName>
    </submittedName>
</protein>
<feature type="domain" description="Cytochrome b561 bacterial/Ni-hydrogenase" evidence="7">
    <location>
        <begin position="8"/>
        <end position="176"/>
    </location>
</feature>
<organism evidence="8 9">
    <name type="scientific">Nodularia spumigena CENA596</name>
    <dbReference type="NCBI Taxonomy" id="1819295"/>
    <lineage>
        <taxon>Bacteria</taxon>
        <taxon>Bacillati</taxon>
        <taxon>Cyanobacteriota</taxon>
        <taxon>Cyanophyceae</taxon>
        <taxon>Nostocales</taxon>
        <taxon>Nodulariaceae</taxon>
        <taxon>Nodularia</taxon>
    </lineage>
</organism>
<evidence type="ECO:0000313" key="9">
    <source>
        <dbReference type="Proteomes" id="UP000076555"/>
    </source>
</evidence>
<feature type="transmembrane region" description="Helical" evidence="6">
    <location>
        <begin position="12"/>
        <end position="35"/>
    </location>
</feature>
<evidence type="ECO:0000256" key="6">
    <source>
        <dbReference type="SAM" id="Phobius"/>
    </source>
</evidence>
<gene>
    <name evidence="8" type="ORF">A2T98_07145</name>
</gene>
<comment type="caution">
    <text evidence="8">The sequence shown here is derived from an EMBL/GenBank/DDBJ whole genome shotgun (WGS) entry which is preliminary data.</text>
</comment>
<reference evidence="8 9" key="1">
    <citation type="submission" date="2016-04" db="EMBL/GenBank/DDBJ databases">
        <title>Draft Genome Assembly of the Bloom-forming Cyanobacterium Nodularia spumigena Strain CENA596 in Shrimp Production Ponds.</title>
        <authorList>
            <person name="Popin R.V."/>
            <person name="Rigonato J."/>
            <person name="Abreu V.A."/>
            <person name="Andreote A.P."/>
            <person name="Silveira S.B."/>
            <person name="Odebrecht C."/>
            <person name="Fiore M.F."/>
        </authorList>
    </citation>
    <scope>NUCLEOTIDE SEQUENCE [LARGE SCALE GENOMIC DNA]</scope>
    <source>
        <strain evidence="8 9">CENA596</strain>
    </source>
</reference>
<feature type="transmembrane region" description="Helical" evidence="6">
    <location>
        <begin position="55"/>
        <end position="77"/>
    </location>
</feature>
<proteinExistence type="predicted"/>
<dbReference type="Gene3D" id="1.20.950.20">
    <property type="entry name" value="Transmembrane di-heme cytochromes, Chain C"/>
    <property type="match status" value="1"/>
</dbReference>
<dbReference type="OrthoDB" id="457436at2"/>
<dbReference type="GO" id="GO:0022904">
    <property type="term" value="P:respiratory electron transport chain"/>
    <property type="evidence" value="ECO:0007669"/>
    <property type="project" value="InterPro"/>
</dbReference>
<dbReference type="GO" id="GO:0005886">
    <property type="term" value="C:plasma membrane"/>
    <property type="evidence" value="ECO:0007669"/>
    <property type="project" value="UniProtKB-SubCell"/>
</dbReference>
<name>A0A161UWL9_NODSP</name>
<dbReference type="InterPro" id="IPR016174">
    <property type="entry name" value="Di-haem_cyt_TM"/>
</dbReference>
<dbReference type="RefSeq" id="WP_006198538.1">
    <property type="nucleotide sequence ID" value="NZ_CAWMRI010000083.1"/>
</dbReference>
<dbReference type="GO" id="GO:0009055">
    <property type="term" value="F:electron transfer activity"/>
    <property type="evidence" value="ECO:0007669"/>
    <property type="project" value="InterPro"/>
</dbReference>
<dbReference type="GeneID" id="78018790"/>
<dbReference type="InterPro" id="IPR011577">
    <property type="entry name" value="Cyt_b561_bac/Ni-Hgenase"/>
</dbReference>
<keyword evidence="4 6" id="KW-1133">Transmembrane helix</keyword>
<comment type="subcellular location">
    <subcellularLocation>
        <location evidence="1">Cell membrane</location>
        <topology evidence="1">Multi-pass membrane protein</topology>
    </subcellularLocation>
</comment>
<evidence type="ECO:0000259" key="7">
    <source>
        <dbReference type="Pfam" id="PF01292"/>
    </source>
</evidence>
<sequence>MSRSAPYQPLLLRILHGISGILVITAIITGFLVYNTFDQRFGKIPLPKIEPIQDIHGTVALCFLLLLPAFALYSFHAGEKRLLQPDSLQKLTQVGKPIWWVSLQRIVNTLMLIASVLAVISGRMMKEEWLPIGELDHLWYYFHLIAWVIIVCCLAIHLLMSAKVGGAPLLLSMWSGKFRPGDSPRNWYSRLRTWSSNFSQNFSAGINQLIESNFSLRIIEVFVLLGIIAAFVLPLFFSGVEK</sequence>
<evidence type="ECO:0000256" key="3">
    <source>
        <dbReference type="ARBA" id="ARBA00022692"/>
    </source>
</evidence>
<evidence type="ECO:0000256" key="5">
    <source>
        <dbReference type="ARBA" id="ARBA00023136"/>
    </source>
</evidence>
<dbReference type="Proteomes" id="UP000076555">
    <property type="component" value="Unassembled WGS sequence"/>
</dbReference>
<dbReference type="Pfam" id="PF01292">
    <property type="entry name" value="Ni_hydr_CYTB"/>
    <property type="match status" value="1"/>
</dbReference>
<dbReference type="SUPFAM" id="SSF81342">
    <property type="entry name" value="Transmembrane di-heme cytochromes"/>
    <property type="match status" value="1"/>
</dbReference>
<evidence type="ECO:0000256" key="2">
    <source>
        <dbReference type="ARBA" id="ARBA00022475"/>
    </source>
</evidence>
<feature type="transmembrane region" description="Helical" evidence="6">
    <location>
        <begin position="140"/>
        <end position="160"/>
    </location>
</feature>
<evidence type="ECO:0000313" key="8">
    <source>
        <dbReference type="EMBL" id="KZL50493.1"/>
    </source>
</evidence>
<dbReference type="AlphaFoldDB" id="A0A161UWL9"/>
<keyword evidence="3 6" id="KW-0812">Transmembrane</keyword>
<evidence type="ECO:0000256" key="1">
    <source>
        <dbReference type="ARBA" id="ARBA00004651"/>
    </source>
</evidence>
<keyword evidence="5 6" id="KW-0472">Membrane</keyword>